<keyword evidence="1" id="KW-0862">Zinc</keyword>
<dbReference type="GO" id="GO:0006508">
    <property type="term" value="P:proteolysis"/>
    <property type="evidence" value="ECO:0007669"/>
    <property type="project" value="UniProtKB-KW"/>
</dbReference>
<sequence>MKLKIITAFIVNNFFIISVNAKVYNKLNPLERNFYSASNESNLVKRAAHSNKFWYKGKIYFKFDNTNPFTENYKQQIQGAMIELSKIANISFIEENEDEIKKRNNYVTIYNSEYCAADVGPVGKNGVIFLNEYDCPRAAILHELKHTLGFEHEHMRSDRDHNITIFSENIKPNEKDNFDNTKEIESLFSYDEDSIMHYDSYASSINNTPTMLSNEGDTIPINYHLSDGDKKALQTIYGLPKIIKFYNGGAYNASIQLLNKQHKLKEPLSFSNWWGYAGQENTTIIPKDISHIIVKIEASYPSWKTIKSFNVTQKELPICFETSGSIFNPKVEKTLCWY</sequence>
<evidence type="ECO:0000313" key="4">
    <source>
        <dbReference type="Proteomes" id="UP000184731"/>
    </source>
</evidence>
<dbReference type="KEGG" id="saqi:AXG55_04630"/>
<dbReference type="GO" id="GO:0008270">
    <property type="term" value="F:zinc ion binding"/>
    <property type="evidence" value="ECO:0007669"/>
    <property type="project" value="UniProtKB-UniRule"/>
</dbReference>
<gene>
    <name evidence="3" type="ORF">AXG55_04630</name>
</gene>
<evidence type="ECO:0000313" key="3">
    <source>
        <dbReference type="EMBL" id="APJ03226.1"/>
    </source>
</evidence>
<dbReference type="PROSITE" id="PS51864">
    <property type="entry name" value="ASTACIN"/>
    <property type="match status" value="1"/>
</dbReference>
<evidence type="ECO:0000259" key="2">
    <source>
        <dbReference type="PROSITE" id="PS51864"/>
    </source>
</evidence>
<feature type="domain" description="Peptidase M12A" evidence="2">
    <location>
        <begin position="42"/>
        <end position="241"/>
    </location>
</feature>
<keyword evidence="1" id="KW-0645">Protease</keyword>
<keyword evidence="1" id="KW-0378">Hydrolase</keyword>
<feature type="binding site" evidence="1">
    <location>
        <position position="152"/>
    </location>
    <ligand>
        <name>Zn(2+)</name>
        <dbReference type="ChEBI" id="CHEBI:29105"/>
        <note>catalytic</note>
    </ligand>
</feature>
<protein>
    <recommendedName>
        <fullName evidence="2">Peptidase M12A domain-containing protein</fullName>
    </recommendedName>
</protein>
<evidence type="ECO:0000256" key="1">
    <source>
        <dbReference type="PROSITE-ProRule" id="PRU01211"/>
    </source>
</evidence>
<dbReference type="PRINTS" id="PR00480">
    <property type="entry name" value="ASTACIN"/>
</dbReference>
<dbReference type="Pfam" id="PF01400">
    <property type="entry name" value="Astacin"/>
    <property type="match status" value="1"/>
</dbReference>
<dbReference type="Proteomes" id="UP000184731">
    <property type="component" value="Chromosome"/>
</dbReference>
<reference evidence="3 4" key="1">
    <citation type="submission" date="2016-10" db="EMBL/GenBank/DDBJ databases">
        <title>Silvanigrella aquatica sp. nov., isolated from a freshwater lake located in the Black Forest, Germany, description of Silvanigrellaceae fam. nov., Silvanigrellales ord. nov., reclassification of the order Bdellovibrionales in the class Oligoflexia, reclassification of the families Bacteriovoracaceae and Halobacteriovoraceae in the new order Bacteriovoracales ord. nov., and reclassification of the family Pseudobacteriovoracaceae in the order Oligoflexiales.</title>
        <authorList>
            <person name="Hahn M.W."/>
            <person name="Schmidt J."/>
            <person name="Koll U."/>
            <person name="Rohde M."/>
            <person name="Verbag S."/>
            <person name="Pitt A."/>
            <person name="Nakai R."/>
            <person name="Naganuma T."/>
            <person name="Lang E."/>
        </authorList>
    </citation>
    <scope>NUCLEOTIDE SEQUENCE [LARGE SCALE GENOMIC DNA]</scope>
    <source>
        <strain evidence="3 4">MWH-Nonnen-W8red</strain>
    </source>
</reference>
<dbReference type="InterPro" id="IPR001506">
    <property type="entry name" value="Peptidase_M12A"/>
</dbReference>
<keyword evidence="1" id="KW-0482">Metalloprotease</keyword>
<keyword evidence="4" id="KW-1185">Reference proteome</keyword>
<dbReference type="PANTHER" id="PTHR10127">
    <property type="entry name" value="DISCOIDIN, CUB, EGF, LAMININ , AND ZINC METALLOPROTEASE DOMAIN CONTAINING"/>
    <property type="match status" value="1"/>
</dbReference>
<dbReference type="GO" id="GO:0004222">
    <property type="term" value="F:metalloendopeptidase activity"/>
    <property type="evidence" value="ECO:0007669"/>
    <property type="project" value="UniProtKB-UniRule"/>
</dbReference>
<organism evidence="3 4">
    <name type="scientific">Silvanigrella aquatica</name>
    <dbReference type="NCBI Taxonomy" id="1915309"/>
    <lineage>
        <taxon>Bacteria</taxon>
        <taxon>Pseudomonadati</taxon>
        <taxon>Bdellovibrionota</taxon>
        <taxon>Oligoflexia</taxon>
        <taxon>Silvanigrellales</taxon>
        <taxon>Silvanigrellaceae</taxon>
        <taxon>Silvanigrella</taxon>
    </lineage>
</organism>
<feature type="binding site" evidence="1">
    <location>
        <position position="146"/>
    </location>
    <ligand>
        <name>Zn(2+)</name>
        <dbReference type="ChEBI" id="CHEBI:29105"/>
        <note>catalytic</note>
    </ligand>
</feature>
<feature type="binding site" evidence="1">
    <location>
        <position position="142"/>
    </location>
    <ligand>
        <name>Zn(2+)</name>
        <dbReference type="ChEBI" id="CHEBI:29105"/>
        <note>catalytic</note>
    </ligand>
</feature>
<keyword evidence="1" id="KW-0479">Metal-binding</keyword>
<dbReference type="AlphaFoldDB" id="A0A1L4CZ48"/>
<dbReference type="SUPFAM" id="SSF55486">
    <property type="entry name" value="Metalloproteases ('zincins'), catalytic domain"/>
    <property type="match status" value="1"/>
</dbReference>
<comment type="cofactor">
    <cofactor evidence="1">
        <name>Zn(2+)</name>
        <dbReference type="ChEBI" id="CHEBI:29105"/>
    </cofactor>
    <text evidence="1">Binds 1 zinc ion per subunit.</text>
</comment>
<dbReference type="RefSeq" id="WP_148696953.1">
    <property type="nucleotide sequence ID" value="NZ_CP017834.1"/>
</dbReference>
<dbReference type="SMART" id="SM00235">
    <property type="entry name" value="ZnMc"/>
    <property type="match status" value="1"/>
</dbReference>
<dbReference type="InterPro" id="IPR006026">
    <property type="entry name" value="Peptidase_Metallo"/>
</dbReference>
<dbReference type="STRING" id="1915309.AXG55_04630"/>
<name>A0A1L4CZ48_9BACT</name>
<dbReference type="Gene3D" id="3.40.390.10">
    <property type="entry name" value="Collagenase (Catalytic Domain)"/>
    <property type="match status" value="1"/>
</dbReference>
<dbReference type="InterPro" id="IPR024079">
    <property type="entry name" value="MetalloPept_cat_dom_sf"/>
</dbReference>
<dbReference type="EMBL" id="CP017834">
    <property type="protein sequence ID" value="APJ03226.1"/>
    <property type="molecule type" value="Genomic_DNA"/>
</dbReference>
<accession>A0A1L4CZ48</accession>
<dbReference type="PANTHER" id="PTHR10127:SF850">
    <property type="entry name" value="METALLOENDOPEPTIDASE"/>
    <property type="match status" value="1"/>
</dbReference>
<proteinExistence type="predicted"/>
<feature type="active site" evidence="1">
    <location>
        <position position="143"/>
    </location>
</feature>
<comment type="caution">
    <text evidence="1">Lacks conserved residue(s) required for the propagation of feature annotation.</text>
</comment>
<dbReference type="OrthoDB" id="5117805at2"/>